<comment type="caution">
    <text evidence="1">The sequence shown here is derived from an EMBL/GenBank/DDBJ whole genome shotgun (WGS) entry which is preliminary data.</text>
</comment>
<dbReference type="EMBL" id="CACRXK020012931">
    <property type="protein sequence ID" value="CAB4024268.1"/>
    <property type="molecule type" value="Genomic_DNA"/>
</dbReference>
<evidence type="ECO:0000313" key="1">
    <source>
        <dbReference type="EMBL" id="CAB4024268.1"/>
    </source>
</evidence>
<accession>A0A7D9L5T4</accession>
<evidence type="ECO:0000313" key="2">
    <source>
        <dbReference type="Proteomes" id="UP001152795"/>
    </source>
</evidence>
<dbReference type="OrthoDB" id="10520522at2759"/>
<sequence>MELSWDLVGFEELQKKNRELSQEIMSIVNNFICGQQKVVKTAMVKLHDELLGYLKELYSKKRIAATHLMIFMISDELRNTKPYAVPVRFLPYSSITDAKLRELELQIEHVMVTVDMVVVGFTTDGEFNSLRTNGINRPVSVTEFIKNSKKKATTLTVDTISNCFAMDPNGNPIKRHPSVPLEDVICLHEFMSSGADEPMSFYNALLLLRRTLFPFCHDPCPWVKVFFHRSIKGICGLTRELIVGLTANLESRELRRVEYMERGLRPEHPRASSSDDVEGFVALLHEVLGLEFDLKQFYSESTKILNEFRKRIDPNLAFYYWTGVKDRYRDFELPSFNKPTGPGIVERLDQVPFSRRGDRGVFVANRASLPQRGQLTARAKFHKAPVELPPSNALCRG</sequence>
<organism evidence="1 2">
    <name type="scientific">Paramuricea clavata</name>
    <name type="common">Red gorgonian</name>
    <name type="synonym">Violescent sea-whip</name>
    <dbReference type="NCBI Taxonomy" id="317549"/>
    <lineage>
        <taxon>Eukaryota</taxon>
        <taxon>Metazoa</taxon>
        <taxon>Cnidaria</taxon>
        <taxon>Anthozoa</taxon>
        <taxon>Octocorallia</taxon>
        <taxon>Malacalcyonacea</taxon>
        <taxon>Plexauridae</taxon>
        <taxon>Paramuricea</taxon>
    </lineage>
</organism>
<dbReference type="AlphaFoldDB" id="A0A7D9L5T4"/>
<gene>
    <name evidence="1" type="ORF">PACLA_8A036679</name>
</gene>
<proteinExistence type="predicted"/>
<protein>
    <submittedName>
        <fullName evidence="1">Uncharacterized protein</fullName>
    </submittedName>
</protein>
<name>A0A7D9L5T4_PARCT</name>
<reference evidence="1" key="1">
    <citation type="submission" date="2020-04" db="EMBL/GenBank/DDBJ databases">
        <authorList>
            <person name="Alioto T."/>
            <person name="Alioto T."/>
            <person name="Gomez Garrido J."/>
        </authorList>
    </citation>
    <scope>NUCLEOTIDE SEQUENCE</scope>
    <source>
        <strain evidence="1">A484AB</strain>
    </source>
</reference>
<keyword evidence="2" id="KW-1185">Reference proteome</keyword>
<dbReference type="Proteomes" id="UP001152795">
    <property type="component" value="Unassembled WGS sequence"/>
</dbReference>